<keyword evidence="1" id="KW-0812">Transmembrane</keyword>
<sequence length="178" mass="20476">MIIINLLSPGQKKDLKIKRIYTAIKELVMLVLLFTLIIAILLLISKYVLDNQLAKLIEKNALTIQENQAIINEISSLNFKIEIVSRLQKDFKKWSDFLMAFSNITPPNISYNLIKIQYENASIELRGVAKNRDDLIKLKDNLNNFNLLLNVNLPLKNLLAKENNEFIITANLALDKIR</sequence>
<organism evidence="2 3">
    <name type="scientific">Candidatus Buchananbacteria bacterium RIFCSPLOWO2_01_FULL_39_33</name>
    <dbReference type="NCBI Taxonomy" id="1797543"/>
    <lineage>
        <taxon>Bacteria</taxon>
        <taxon>Candidatus Buchananiibacteriota</taxon>
    </lineage>
</organism>
<evidence type="ECO:0000313" key="2">
    <source>
        <dbReference type="EMBL" id="OGY52967.1"/>
    </source>
</evidence>
<dbReference type="EMBL" id="MHIM01000009">
    <property type="protein sequence ID" value="OGY52967.1"/>
    <property type="molecule type" value="Genomic_DNA"/>
</dbReference>
<keyword evidence="1" id="KW-0472">Membrane</keyword>
<dbReference type="Proteomes" id="UP000177376">
    <property type="component" value="Unassembled WGS sequence"/>
</dbReference>
<protein>
    <recommendedName>
        <fullName evidence="4">PilN domain-containing protein</fullName>
    </recommendedName>
</protein>
<proteinExistence type="predicted"/>
<evidence type="ECO:0008006" key="4">
    <source>
        <dbReference type="Google" id="ProtNLM"/>
    </source>
</evidence>
<feature type="transmembrane region" description="Helical" evidence="1">
    <location>
        <begin position="27"/>
        <end position="49"/>
    </location>
</feature>
<name>A0A1G1YNE5_9BACT</name>
<comment type="caution">
    <text evidence="2">The sequence shown here is derived from an EMBL/GenBank/DDBJ whole genome shotgun (WGS) entry which is preliminary data.</text>
</comment>
<reference evidence="2 3" key="1">
    <citation type="journal article" date="2016" name="Nat. Commun.">
        <title>Thousands of microbial genomes shed light on interconnected biogeochemical processes in an aquifer system.</title>
        <authorList>
            <person name="Anantharaman K."/>
            <person name="Brown C.T."/>
            <person name="Hug L.A."/>
            <person name="Sharon I."/>
            <person name="Castelle C.J."/>
            <person name="Probst A.J."/>
            <person name="Thomas B.C."/>
            <person name="Singh A."/>
            <person name="Wilkins M.J."/>
            <person name="Karaoz U."/>
            <person name="Brodie E.L."/>
            <person name="Williams K.H."/>
            <person name="Hubbard S.S."/>
            <person name="Banfield J.F."/>
        </authorList>
    </citation>
    <scope>NUCLEOTIDE SEQUENCE [LARGE SCALE GENOMIC DNA]</scope>
</reference>
<gene>
    <name evidence="2" type="ORF">A3A02_04480</name>
</gene>
<accession>A0A1G1YNE5</accession>
<keyword evidence="1" id="KW-1133">Transmembrane helix</keyword>
<evidence type="ECO:0000256" key="1">
    <source>
        <dbReference type="SAM" id="Phobius"/>
    </source>
</evidence>
<evidence type="ECO:0000313" key="3">
    <source>
        <dbReference type="Proteomes" id="UP000177376"/>
    </source>
</evidence>
<dbReference type="AlphaFoldDB" id="A0A1G1YNE5"/>